<proteinExistence type="predicted"/>
<evidence type="ECO:0000313" key="2">
    <source>
        <dbReference type="EMBL" id="NVI46412.1"/>
    </source>
</evidence>
<sequence length="63" mass="6889">MPRPRKPDGAVIVSVTRSEGRSRTLPATWTDGSRVLASDLQPGATYELDPETGAIRRSQQPVR</sequence>
<comment type="caution">
    <text evidence="2">The sequence shown here is derived from an EMBL/GenBank/DDBJ whole genome shotgun (WGS) entry which is preliminary data.</text>
</comment>
<gene>
    <name evidence="2" type="ORF">HAP48_026325</name>
</gene>
<reference evidence="2" key="1">
    <citation type="submission" date="2020-06" db="EMBL/GenBank/DDBJ databases">
        <title>Whole Genome Sequence of Bradyrhizobium sp. Strain 1S1.</title>
        <authorList>
            <person name="Bromfield E.S.P."/>
            <person name="Cloutier S."/>
        </authorList>
    </citation>
    <scope>NUCLEOTIDE SEQUENCE [LARGE SCALE GENOMIC DNA]</scope>
    <source>
        <strain evidence="2">1S1</strain>
    </source>
</reference>
<dbReference type="EMBL" id="JAAOLE020000001">
    <property type="protein sequence ID" value="NVI46412.1"/>
    <property type="molecule type" value="Genomic_DNA"/>
</dbReference>
<organism evidence="2">
    <name type="scientific">Bradyrhizobium septentrionale</name>
    <dbReference type="NCBI Taxonomy" id="1404411"/>
    <lineage>
        <taxon>Bacteria</taxon>
        <taxon>Pseudomonadati</taxon>
        <taxon>Pseudomonadota</taxon>
        <taxon>Alphaproteobacteria</taxon>
        <taxon>Hyphomicrobiales</taxon>
        <taxon>Nitrobacteraceae</taxon>
        <taxon>Bradyrhizobium</taxon>
    </lineage>
</organism>
<protein>
    <submittedName>
        <fullName evidence="2">Uncharacterized protein</fullName>
    </submittedName>
</protein>
<accession>A0A973W2V4</accession>
<feature type="region of interest" description="Disordered" evidence="1">
    <location>
        <begin position="43"/>
        <end position="63"/>
    </location>
</feature>
<dbReference type="AlphaFoldDB" id="A0A973W2V4"/>
<evidence type="ECO:0000256" key="1">
    <source>
        <dbReference type="SAM" id="MobiDB-lite"/>
    </source>
</evidence>
<name>A0A973W2V4_9BRAD</name>
<dbReference type="RefSeq" id="WP_166205735.1">
    <property type="nucleotide sequence ID" value="NZ_CP088285.1"/>
</dbReference>